<dbReference type="GO" id="GO:0016757">
    <property type="term" value="F:glycosyltransferase activity"/>
    <property type="evidence" value="ECO:0007669"/>
    <property type="project" value="InterPro"/>
</dbReference>
<keyword evidence="3" id="KW-1185">Reference proteome</keyword>
<dbReference type="InterPro" id="IPR001296">
    <property type="entry name" value="Glyco_trans_1"/>
</dbReference>
<dbReference type="CDD" id="cd03811">
    <property type="entry name" value="GT4_GT28_WabH-like"/>
    <property type="match status" value="1"/>
</dbReference>
<dbReference type="RefSeq" id="WP_210597186.1">
    <property type="nucleotide sequence ID" value="NZ_JAGKSQ010000003.1"/>
</dbReference>
<dbReference type="PANTHER" id="PTHR12526:SF630">
    <property type="entry name" value="GLYCOSYLTRANSFERASE"/>
    <property type="match status" value="1"/>
</dbReference>
<comment type="caution">
    <text evidence="2">The sequence shown here is derived from an EMBL/GenBank/DDBJ whole genome shotgun (WGS) entry which is preliminary data.</text>
</comment>
<dbReference type="AlphaFoldDB" id="A0A940WZB4"/>
<evidence type="ECO:0000259" key="1">
    <source>
        <dbReference type="Pfam" id="PF00534"/>
    </source>
</evidence>
<feature type="domain" description="Glycosyl transferase family 1" evidence="1">
    <location>
        <begin position="220"/>
        <end position="368"/>
    </location>
</feature>
<reference evidence="2" key="1">
    <citation type="submission" date="2021-03" db="EMBL/GenBank/DDBJ databases">
        <title>Bacillus suaedae sp. nov., isolated from Suaeda aralocaspica.</title>
        <authorList>
            <person name="Lei R.F.R."/>
        </authorList>
    </citation>
    <scope>NUCLEOTIDE SEQUENCE</scope>
    <source>
        <strain evidence="2">YZJH907-2</strain>
    </source>
</reference>
<protein>
    <submittedName>
        <fullName evidence="2">Glycosyltransferase</fullName>
    </submittedName>
</protein>
<accession>A0A940WZB4</accession>
<dbReference type="Gene3D" id="3.40.50.2000">
    <property type="entry name" value="Glycogen Phosphorylase B"/>
    <property type="match status" value="2"/>
</dbReference>
<gene>
    <name evidence="2" type="ORF">J7W16_10210</name>
</gene>
<sequence>MKKVVVVTRRMIMGGIEKALISMLDSMPKDQYDITLLVMGMGGELINDIPSHVKVRCIFGEGHSTIDKIWRNVKRGNINYAYKIGKYKLLSKKAKSVFEQELYLSKMLPTLQTEYDIAIAYHTPASFPVVYVMDNIKAKVKAAWIHSDVTQYKTELVPYKSYYEKYDKVYCVSKYAEERFVHLYPTLTSKTKVFYNILDKEKCELQANTNSGFSDNFDGFRILTVGRLTEQKGQDIIPAILKELLSKGLNVRWYLIGEGENRQLINSIIEKNNLQEHLILLGTVHNPYPYYKKCDLYVQPSRHEGYCITLAEARIFNKPIVTTDFVGAREQIIHGKTGLIVQFNHLDLIENIVKVLTDVELAYEFQRNLANDSNNRCLNLNDLLQV</sequence>
<evidence type="ECO:0000313" key="2">
    <source>
        <dbReference type="EMBL" id="MBP3951510.1"/>
    </source>
</evidence>
<dbReference type="EMBL" id="JAGKSQ010000003">
    <property type="protein sequence ID" value="MBP3951510.1"/>
    <property type="molecule type" value="Genomic_DNA"/>
</dbReference>
<dbReference type="SUPFAM" id="SSF53756">
    <property type="entry name" value="UDP-Glycosyltransferase/glycogen phosphorylase"/>
    <property type="match status" value="1"/>
</dbReference>
<evidence type="ECO:0000313" key="3">
    <source>
        <dbReference type="Proteomes" id="UP000678228"/>
    </source>
</evidence>
<dbReference type="Proteomes" id="UP000678228">
    <property type="component" value="Unassembled WGS sequence"/>
</dbReference>
<proteinExistence type="predicted"/>
<dbReference type="Pfam" id="PF00534">
    <property type="entry name" value="Glycos_transf_1"/>
    <property type="match status" value="1"/>
</dbReference>
<name>A0A940WZB4_9BACI</name>
<dbReference type="PANTHER" id="PTHR12526">
    <property type="entry name" value="GLYCOSYLTRANSFERASE"/>
    <property type="match status" value="1"/>
</dbReference>
<organism evidence="2 3">
    <name type="scientific">Halalkalibacter suaedae</name>
    <dbReference type="NCBI Taxonomy" id="2822140"/>
    <lineage>
        <taxon>Bacteria</taxon>
        <taxon>Bacillati</taxon>
        <taxon>Bacillota</taxon>
        <taxon>Bacilli</taxon>
        <taxon>Bacillales</taxon>
        <taxon>Bacillaceae</taxon>
        <taxon>Halalkalibacter</taxon>
    </lineage>
</organism>